<dbReference type="FunFam" id="3.40.50.300:FF:000412">
    <property type="entry name" value="ADP-ribosylation factor 1"/>
    <property type="match status" value="1"/>
</dbReference>
<reference evidence="6 7" key="1">
    <citation type="submission" date="2014-04" db="EMBL/GenBank/DDBJ databases">
        <title>A new species of microsporidia sheds light on the evolution of extreme parasitism.</title>
        <authorList>
            <person name="Haag K.L."/>
            <person name="James T.Y."/>
            <person name="Larsson R."/>
            <person name="Schaer T.M."/>
            <person name="Refardt D."/>
            <person name="Pombert J.-F."/>
            <person name="Ebert D."/>
        </authorList>
    </citation>
    <scope>NUCLEOTIDE SEQUENCE [LARGE SCALE GENOMIC DNA]</scope>
    <source>
        <strain evidence="6 7">UGP3</strain>
        <tissue evidence="6">Spores</tissue>
    </source>
</reference>
<name>A0A098VYU5_9MICR</name>
<keyword evidence="3 4" id="KW-0342">GTP-binding</keyword>
<dbReference type="Proteomes" id="UP000029725">
    <property type="component" value="Unassembled WGS sequence"/>
</dbReference>
<feature type="binding site" evidence="5">
    <location>
        <position position="48"/>
    </location>
    <ligand>
        <name>Mg(2+)</name>
        <dbReference type="ChEBI" id="CHEBI:18420"/>
    </ligand>
</feature>
<dbReference type="AlphaFoldDB" id="A0A098VYU5"/>
<dbReference type="OrthoDB" id="2011769at2759"/>
<organism evidence="6 7">
    <name type="scientific">Mitosporidium daphniae</name>
    <dbReference type="NCBI Taxonomy" id="1485682"/>
    <lineage>
        <taxon>Eukaryota</taxon>
        <taxon>Fungi</taxon>
        <taxon>Fungi incertae sedis</taxon>
        <taxon>Microsporidia</taxon>
        <taxon>Mitosporidium</taxon>
    </lineage>
</organism>
<keyword evidence="5" id="KW-0479">Metal-binding</keyword>
<evidence type="ECO:0000256" key="3">
    <source>
        <dbReference type="ARBA" id="ARBA00023134"/>
    </source>
</evidence>
<sequence>MGILFSRLFSSIWGEREFRVLILGLDGAGKTTILYKLQLGEILSTIPTIGFNMETLSYKNLKFQGNQHPKYGIWGDNPQSGMSMVLKFTYRPYWKCYFSETDAIIYVVDAADVDRVSISKAELALVLEEEDLKGCALLVLANKQQDLPGALNSQELTKALGLSAVRERLYAVFNASAIQGQGLFEGLDWLVTAVQKPKGSSSHDGGGEELL</sequence>
<dbReference type="VEuPathDB" id="MicrosporidiaDB:DI09_12p440"/>
<feature type="binding site" evidence="4">
    <location>
        <begin position="142"/>
        <end position="146"/>
    </location>
    <ligand>
        <name>GTP</name>
        <dbReference type="ChEBI" id="CHEBI:37565"/>
    </ligand>
</feature>
<evidence type="ECO:0000256" key="2">
    <source>
        <dbReference type="ARBA" id="ARBA00022741"/>
    </source>
</evidence>
<dbReference type="PROSITE" id="PS51417">
    <property type="entry name" value="ARF"/>
    <property type="match status" value="1"/>
</dbReference>
<dbReference type="PRINTS" id="PR00328">
    <property type="entry name" value="SAR1GTPBP"/>
</dbReference>
<comment type="similarity">
    <text evidence="1">Belongs to the small GTPase superfamily. Arf family.</text>
</comment>
<dbReference type="GeneID" id="25258275"/>
<feature type="binding site" evidence="4">
    <location>
        <position position="75"/>
    </location>
    <ligand>
        <name>GTP</name>
        <dbReference type="ChEBI" id="CHEBI:37565"/>
    </ligand>
</feature>
<dbReference type="Gene3D" id="3.40.50.300">
    <property type="entry name" value="P-loop containing nucleotide triphosphate hydrolases"/>
    <property type="match status" value="1"/>
</dbReference>
<evidence type="ECO:0000313" key="6">
    <source>
        <dbReference type="EMBL" id="KGG52876.1"/>
    </source>
</evidence>
<accession>A0A098VYU5</accession>
<dbReference type="InterPro" id="IPR024156">
    <property type="entry name" value="Small_GTPase_ARF"/>
</dbReference>
<dbReference type="EMBL" id="JMKJ01000033">
    <property type="protein sequence ID" value="KGG52876.1"/>
    <property type="molecule type" value="Genomic_DNA"/>
</dbReference>
<keyword evidence="2 4" id="KW-0547">Nucleotide-binding</keyword>
<dbReference type="SMART" id="SM00178">
    <property type="entry name" value="SAR"/>
    <property type="match status" value="1"/>
</dbReference>
<feature type="binding site" evidence="5">
    <location>
        <position position="31"/>
    </location>
    <ligand>
        <name>Mg(2+)</name>
        <dbReference type="ChEBI" id="CHEBI:18420"/>
    </ligand>
</feature>
<evidence type="ECO:0000313" key="7">
    <source>
        <dbReference type="Proteomes" id="UP000029725"/>
    </source>
</evidence>
<evidence type="ECO:0000256" key="4">
    <source>
        <dbReference type="PIRSR" id="PIRSR606689-1"/>
    </source>
</evidence>
<keyword evidence="7" id="KW-1185">Reference proteome</keyword>
<gene>
    <name evidence="6" type="ORF">DI09_12p440</name>
</gene>
<dbReference type="InterPro" id="IPR027417">
    <property type="entry name" value="P-loop_NTPase"/>
</dbReference>
<dbReference type="RefSeq" id="XP_013239303.1">
    <property type="nucleotide sequence ID" value="XM_013383849.1"/>
</dbReference>
<comment type="caution">
    <text evidence="6">The sequence shown here is derived from an EMBL/GenBank/DDBJ whole genome shotgun (WGS) entry which is preliminary data.</text>
</comment>
<dbReference type="SUPFAM" id="SSF52540">
    <property type="entry name" value="P-loop containing nucleoside triphosphate hydrolases"/>
    <property type="match status" value="1"/>
</dbReference>
<dbReference type="GO" id="GO:0003924">
    <property type="term" value="F:GTPase activity"/>
    <property type="evidence" value="ECO:0007669"/>
    <property type="project" value="InterPro"/>
</dbReference>
<evidence type="ECO:0000256" key="5">
    <source>
        <dbReference type="PIRSR" id="PIRSR606689-2"/>
    </source>
</evidence>
<dbReference type="SMART" id="SM00177">
    <property type="entry name" value="ARF"/>
    <property type="match status" value="1"/>
</dbReference>
<keyword evidence="5" id="KW-0460">Magnesium</keyword>
<dbReference type="Pfam" id="PF00025">
    <property type="entry name" value="Arf"/>
    <property type="match status" value="2"/>
</dbReference>
<dbReference type="HOGENOM" id="CLU_040729_9_4_1"/>
<dbReference type="PANTHER" id="PTHR11711">
    <property type="entry name" value="ADP RIBOSYLATION FACTOR-RELATED"/>
    <property type="match status" value="1"/>
</dbReference>
<dbReference type="GO" id="GO:0046872">
    <property type="term" value="F:metal ion binding"/>
    <property type="evidence" value="ECO:0007669"/>
    <property type="project" value="UniProtKB-KW"/>
</dbReference>
<protein>
    <submittedName>
        <fullName evidence="6">ADP-ribosylation factor-like protein 1</fullName>
    </submittedName>
</protein>
<dbReference type="InterPro" id="IPR006689">
    <property type="entry name" value="Small_GTPase_ARF/SAR"/>
</dbReference>
<evidence type="ECO:0000256" key="1">
    <source>
        <dbReference type="ARBA" id="ARBA00010290"/>
    </source>
</evidence>
<dbReference type="GO" id="GO:0005525">
    <property type="term" value="F:GTP binding"/>
    <property type="evidence" value="ECO:0007669"/>
    <property type="project" value="UniProtKB-KW"/>
</dbReference>
<proteinExistence type="inferred from homology"/>
<feature type="binding site" evidence="4">
    <location>
        <begin position="24"/>
        <end position="31"/>
    </location>
    <ligand>
        <name>GTP</name>
        <dbReference type="ChEBI" id="CHEBI:37565"/>
    </ligand>
</feature>
<dbReference type="GO" id="GO:0030010">
    <property type="term" value="P:establishment of cell polarity"/>
    <property type="evidence" value="ECO:0007669"/>
    <property type="project" value="UniProtKB-ARBA"/>
</dbReference>